<dbReference type="InterPro" id="IPR006059">
    <property type="entry name" value="SBP"/>
</dbReference>
<dbReference type="GO" id="GO:0042956">
    <property type="term" value="P:maltodextrin transmembrane transport"/>
    <property type="evidence" value="ECO:0007669"/>
    <property type="project" value="TreeGrafter"/>
</dbReference>
<dbReference type="OrthoDB" id="2525137at2"/>
<evidence type="ECO:0000313" key="4">
    <source>
        <dbReference type="EMBL" id="SET25192.1"/>
    </source>
</evidence>
<dbReference type="RefSeq" id="WP_090442637.1">
    <property type="nucleotide sequence ID" value="NZ_FOHU01000006.1"/>
</dbReference>
<dbReference type="GO" id="GO:0015768">
    <property type="term" value="P:maltose transport"/>
    <property type="evidence" value="ECO:0007669"/>
    <property type="project" value="TreeGrafter"/>
</dbReference>
<dbReference type="SUPFAM" id="SSF53850">
    <property type="entry name" value="Periplasmic binding protein-like II"/>
    <property type="match status" value="1"/>
</dbReference>
<name>A0A1I0CZV1_9FIRM</name>
<dbReference type="Proteomes" id="UP000199568">
    <property type="component" value="Unassembled WGS sequence"/>
</dbReference>
<accession>A0A1I0CZV1</accession>
<dbReference type="Gene3D" id="3.40.190.10">
    <property type="entry name" value="Periplasmic binding protein-like II"/>
    <property type="match status" value="2"/>
</dbReference>
<dbReference type="GO" id="GO:1901982">
    <property type="term" value="F:maltose binding"/>
    <property type="evidence" value="ECO:0007669"/>
    <property type="project" value="TreeGrafter"/>
</dbReference>
<dbReference type="PANTHER" id="PTHR30061">
    <property type="entry name" value="MALTOSE-BINDING PERIPLASMIC PROTEIN"/>
    <property type="match status" value="1"/>
</dbReference>
<protein>
    <submittedName>
        <fullName evidence="4">Multiple sugar transport system substrate-binding protein</fullName>
    </submittedName>
</protein>
<evidence type="ECO:0000256" key="1">
    <source>
        <dbReference type="ARBA" id="ARBA00008520"/>
    </source>
</evidence>
<dbReference type="EMBL" id="FOHU01000006">
    <property type="protein sequence ID" value="SET25192.1"/>
    <property type="molecule type" value="Genomic_DNA"/>
</dbReference>
<keyword evidence="2" id="KW-0813">Transport</keyword>
<dbReference type="AlphaFoldDB" id="A0A1I0CZV1"/>
<dbReference type="PANTHER" id="PTHR30061:SF50">
    <property type="entry name" value="MALTOSE_MALTODEXTRIN-BINDING PERIPLASMIC PROTEIN"/>
    <property type="match status" value="1"/>
</dbReference>
<sequence length="389" mass="44752">MEIKQLNILAVGDPAVYGYVEEKFQIISQYEKRNNLKVHFHIVEWEKYYDTMMQAFEGKENYDVVMVAGHLWLKDFASKGYLAPVKYPDNDDYHKEDILPVIREEMELEGKPYLYPSFCDGHIVLYRKSILKERIGYLPNKVISTDELINIVQQCDGLKEMKGFALKAHPSEIFLDFLPYLRAEGIDAFDENTCKPTFNNEKGERALEKYISLKKYAPSDTNSYGNDEVKKAFQNLEAVVAVTWGGQLGFVLNEGCKDIEDIGFAALETGWNVTWSFGINHSSSNWEAANEFLQYISSKEIDRRIGGYAGAPVRRSTYKVDRHLYNWYDVLLEMIENYAKPLPQMNNSGNIFGVLYDCTNQAFNNQCSIKEALDKAEKQIQTLIKSDID</sequence>
<keyword evidence="5" id="KW-1185">Reference proteome</keyword>
<keyword evidence="4" id="KW-0762">Sugar transport</keyword>
<proteinExistence type="inferred from homology"/>
<organism evidence="4 5">
    <name type="scientific">Natronincola peptidivorans</name>
    <dbReference type="NCBI Taxonomy" id="426128"/>
    <lineage>
        <taxon>Bacteria</taxon>
        <taxon>Bacillati</taxon>
        <taxon>Bacillota</taxon>
        <taxon>Clostridia</taxon>
        <taxon>Peptostreptococcales</taxon>
        <taxon>Natronincolaceae</taxon>
        <taxon>Natronincola</taxon>
    </lineage>
</organism>
<gene>
    <name evidence="4" type="ORF">SAMN05660297_01837</name>
</gene>
<evidence type="ECO:0000256" key="3">
    <source>
        <dbReference type="ARBA" id="ARBA00022729"/>
    </source>
</evidence>
<reference evidence="4 5" key="1">
    <citation type="submission" date="2016-10" db="EMBL/GenBank/DDBJ databases">
        <authorList>
            <person name="de Groot N.N."/>
        </authorList>
    </citation>
    <scope>NUCLEOTIDE SEQUENCE [LARGE SCALE GENOMIC DNA]</scope>
    <source>
        <strain evidence="4 5">DSM 18979</strain>
    </source>
</reference>
<keyword evidence="3" id="KW-0732">Signal</keyword>
<dbReference type="GO" id="GO:0055052">
    <property type="term" value="C:ATP-binding cassette (ABC) transporter complex, substrate-binding subunit-containing"/>
    <property type="evidence" value="ECO:0007669"/>
    <property type="project" value="TreeGrafter"/>
</dbReference>
<evidence type="ECO:0000313" key="5">
    <source>
        <dbReference type="Proteomes" id="UP000199568"/>
    </source>
</evidence>
<dbReference type="STRING" id="426128.SAMN05660297_01837"/>
<dbReference type="Pfam" id="PF01547">
    <property type="entry name" value="SBP_bac_1"/>
    <property type="match status" value="1"/>
</dbReference>
<evidence type="ECO:0000256" key="2">
    <source>
        <dbReference type="ARBA" id="ARBA00022448"/>
    </source>
</evidence>
<comment type="similarity">
    <text evidence="1">Belongs to the bacterial solute-binding protein 1 family.</text>
</comment>